<reference evidence="3" key="1">
    <citation type="submission" date="2018-02" db="EMBL/GenBank/DDBJ databases">
        <title>Rhizophora mucronata_Transcriptome.</title>
        <authorList>
            <person name="Meera S.P."/>
            <person name="Sreeshan A."/>
            <person name="Augustine A."/>
        </authorList>
    </citation>
    <scope>NUCLEOTIDE SEQUENCE</scope>
    <source>
        <tissue evidence="3">Leaf</tissue>
    </source>
</reference>
<proteinExistence type="predicted"/>
<name>A0A2P2JCL5_RHIMU</name>
<dbReference type="AlphaFoldDB" id="A0A2P2JCL5"/>
<dbReference type="EMBL" id="GGEC01010731">
    <property type="protein sequence ID" value="MBW91214.1"/>
    <property type="molecule type" value="Transcribed_RNA"/>
</dbReference>
<keyword evidence="2" id="KW-1133">Transmembrane helix</keyword>
<sequence length="183" mass="20738">MSLKWLFSFFDLLFIFHLMELLYWSHIASGFLVLLLCLLKHNLNLDLQGADNSNIGADRLDITDIYNGLGDLEHLEGLGQGGDDITSYHYANYGMNNVFQGDNLHYLELMDLDVPLNCSIGSDHYKQIDMGCVSSDNYYKGSEQSYYPANLWDSPQFVAGSSQSSVLNERPQPFEDQTNLFSL</sequence>
<evidence type="ECO:0000313" key="3">
    <source>
        <dbReference type="EMBL" id="MBW91214.1"/>
    </source>
</evidence>
<keyword evidence="2" id="KW-0812">Transmembrane</keyword>
<evidence type="ECO:0000256" key="2">
    <source>
        <dbReference type="SAM" id="Phobius"/>
    </source>
</evidence>
<feature type="transmembrane region" description="Helical" evidence="2">
    <location>
        <begin position="12"/>
        <end position="39"/>
    </location>
</feature>
<feature type="region of interest" description="Disordered" evidence="1">
    <location>
        <begin position="163"/>
        <end position="183"/>
    </location>
</feature>
<protein>
    <submittedName>
        <fullName evidence="3">Uncharacterized protein</fullName>
    </submittedName>
</protein>
<evidence type="ECO:0000256" key="1">
    <source>
        <dbReference type="SAM" id="MobiDB-lite"/>
    </source>
</evidence>
<accession>A0A2P2JCL5</accession>
<keyword evidence="2" id="KW-0472">Membrane</keyword>
<organism evidence="3">
    <name type="scientific">Rhizophora mucronata</name>
    <name type="common">Asiatic mangrove</name>
    <dbReference type="NCBI Taxonomy" id="61149"/>
    <lineage>
        <taxon>Eukaryota</taxon>
        <taxon>Viridiplantae</taxon>
        <taxon>Streptophyta</taxon>
        <taxon>Embryophyta</taxon>
        <taxon>Tracheophyta</taxon>
        <taxon>Spermatophyta</taxon>
        <taxon>Magnoliopsida</taxon>
        <taxon>eudicotyledons</taxon>
        <taxon>Gunneridae</taxon>
        <taxon>Pentapetalae</taxon>
        <taxon>rosids</taxon>
        <taxon>fabids</taxon>
        <taxon>Malpighiales</taxon>
        <taxon>Rhizophoraceae</taxon>
        <taxon>Rhizophora</taxon>
    </lineage>
</organism>